<protein>
    <submittedName>
        <fullName evidence="1">Uncharacterized protein</fullName>
    </submittedName>
</protein>
<proteinExistence type="predicted"/>
<dbReference type="EMBL" id="CP096659">
    <property type="protein sequence ID" value="UPV74835.1"/>
    <property type="molecule type" value="Genomic_DNA"/>
</dbReference>
<dbReference type="AlphaFoldDB" id="A0A8U0HUQ7"/>
<keyword evidence="2" id="KW-1185">Reference proteome</keyword>
<gene>
    <name evidence="1" type="ORF">M0R89_01895</name>
</gene>
<evidence type="ECO:0000313" key="2">
    <source>
        <dbReference type="Proteomes" id="UP000830729"/>
    </source>
</evidence>
<dbReference type="Proteomes" id="UP000830729">
    <property type="component" value="Chromosome"/>
</dbReference>
<accession>A0A8U0HUQ7</accession>
<evidence type="ECO:0000313" key="1">
    <source>
        <dbReference type="EMBL" id="UPV74835.1"/>
    </source>
</evidence>
<dbReference type="RefSeq" id="WP_248650878.1">
    <property type="nucleotide sequence ID" value="NZ_CP096659.1"/>
</dbReference>
<dbReference type="KEGG" id="halx:M0R89_01895"/>
<dbReference type="GeneID" id="72183912"/>
<organism evidence="1 2">
    <name type="scientific">Halorussus limi</name>
    <dbReference type="NCBI Taxonomy" id="2938695"/>
    <lineage>
        <taxon>Archaea</taxon>
        <taxon>Methanobacteriati</taxon>
        <taxon>Methanobacteriota</taxon>
        <taxon>Stenosarchaea group</taxon>
        <taxon>Halobacteria</taxon>
        <taxon>Halobacteriales</taxon>
        <taxon>Haladaptataceae</taxon>
        <taxon>Halorussus</taxon>
    </lineage>
</organism>
<reference evidence="1 2" key="1">
    <citation type="submission" date="2022-04" db="EMBL/GenBank/DDBJ databases">
        <title>Diverse halophilic archaea isolated from saline environments.</title>
        <authorList>
            <person name="Cui H.-L."/>
        </authorList>
    </citation>
    <scope>NUCLEOTIDE SEQUENCE [LARGE SCALE GENOMIC DNA]</scope>
    <source>
        <strain evidence="1 2">XZYJT49</strain>
    </source>
</reference>
<sequence length="86" mass="9945">MSRTPFRERMYPCARCNRDVRVESLLHHFAATHDERLVTAERDGTDACALCGMELPGDDENNAWKLRVRHFRDHHGKRLLDTDAPG</sequence>
<name>A0A8U0HUQ7_9EURY</name>